<gene>
    <name evidence="3" type="ORF">H9815_07730</name>
</gene>
<evidence type="ECO:0000256" key="2">
    <source>
        <dbReference type="SAM" id="Phobius"/>
    </source>
</evidence>
<feature type="transmembrane region" description="Helical" evidence="2">
    <location>
        <begin position="18"/>
        <end position="42"/>
    </location>
</feature>
<organism evidence="3 4">
    <name type="scientific">Candidatus Ruania gallistercoris</name>
    <dbReference type="NCBI Taxonomy" id="2838746"/>
    <lineage>
        <taxon>Bacteria</taxon>
        <taxon>Bacillati</taxon>
        <taxon>Actinomycetota</taxon>
        <taxon>Actinomycetes</taxon>
        <taxon>Micrococcales</taxon>
        <taxon>Ruaniaceae</taxon>
        <taxon>Ruania</taxon>
    </lineage>
</organism>
<keyword evidence="2" id="KW-0472">Membrane</keyword>
<accession>A0A9D2EDA1</accession>
<feature type="region of interest" description="Disordered" evidence="1">
    <location>
        <begin position="75"/>
        <end position="111"/>
    </location>
</feature>
<feature type="transmembrane region" description="Helical" evidence="2">
    <location>
        <begin position="48"/>
        <end position="67"/>
    </location>
</feature>
<dbReference type="Proteomes" id="UP000824037">
    <property type="component" value="Unassembled WGS sequence"/>
</dbReference>
<dbReference type="EMBL" id="DXBY01000132">
    <property type="protein sequence ID" value="HIZ35653.1"/>
    <property type="molecule type" value="Genomic_DNA"/>
</dbReference>
<reference evidence="3" key="2">
    <citation type="submission" date="2021-04" db="EMBL/GenBank/DDBJ databases">
        <authorList>
            <person name="Gilroy R."/>
        </authorList>
    </citation>
    <scope>NUCLEOTIDE SEQUENCE</scope>
    <source>
        <strain evidence="3">ChiGjej4B4-7305</strain>
    </source>
</reference>
<sequence>MSQSTPESSSASQAFVKFLIGFAMVEGVLLSAIVLAMVFDVIDSDLMVPLLLGVAVLGGAVLIWRMLAMQKQRQREAEGSSHLPQSSSGDSSTLNDLGNSDPMAKYRDPNR</sequence>
<keyword evidence="2" id="KW-1133">Transmembrane helix</keyword>
<comment type="caution">
    <text evidence="3">The sequence shown here is derived from an EMBL/GenBank/DDBJ whole genome shotgun (WGS) entry which is preliminary data.</text>
</comment>
<keyword evidence="2" id="KW-0812">Transmembrane</keyword>
<proteinExistence type="predicted"/>
<evidence type="ECO:0000256" key="1">
    <source>
        <dbReference type="SAM" id="MobiDB-lite"/>
    </source>
</evidence>
<name>A0A9D2EDA1_9MICO</name>
<evidence type="ECO:0000313" key="3">
    <source>
        <dbReference type="EMBL" id="HIZ35653.1"/>
    </source>
</evidence>
<reference evidence="3" key="1">
    <citation type="journal article" date="2021" name="PeerJ">
        <title>Extensive microbial diversity within the chicken gut microbiome revealed by metagenomics and culture.</title>
        <authorList>
            <person name="Gilroy R."/>
            <person name="Ravi A."/>
            <person name="Getino M."/>
            <person name="Pursley I."/>
            <person name="Horton D.L."/>
            <person name="Alikhan N.F."/>
            <person name="Baker D."/>
            <person name="Gharbi K."/>
            <person name="Hall N."/>
            <person name="Watson M."/>
            <person name="Adriaenssens E.M."/>
            <person name="Foster-Nyarko E."/>
            <person name="Jarju S."/>
            <person name="Secka A."/>
            <person name="Antonio M."/>
            <person name="Oren A."/>
            <person name="Chaudhuri R.R."/>
            <person name="La Ragione R."/>
            <person name="Hildebrand F."/>
            <person name="Pallen M.J."/>
        </authorList>
    </citation>
    <scope>NUCLEOTIDE SEQUENCE</scope>
    <source>
        <strain evidence="3">ChiGjej4B4-7305</strain>
    </source>
</reference>
<dbReference type="AlphaFoldDB" id="A0A9D2EDA1"/>
<evidence type="ECO:0000313" key="4">
    <source>
        <dbReference type="Proteomes" id="UP000824037"/>
    </source>
</evidence>
<feature type="compositionally biased region" description="Polar residues" evidence="1">
    <location>
        <begin position="82"/>
        <end position="98"/>
    </location>
</feature>
<protein>
    <submittedName>
        <fullName evidence="3">Uncharacterized protein</fullName>
    </submittedName>
</protein>